<protein>
    <recommendedName>
        <fullName evidence="3">Retrotransposon gag protein</fullName>
    </recommendedName>
</protein>
<sequence>MELRMNSPLLEKILSPIERKMSNPPPRNLDYSQHCTYCSDAPGHNIERCWYLKKAIQNLIDTHRIIIENPNGPNINQNPLPRRTETNMLEMMNGCEEVAVLYKPILKVGTGMENSANVVDLTKMVPSGAERTSKKLSPSNTPILTREARLVVPRGPNKSILIVQGAYIPHVIIRPVSQLSMTNPKAAPWNYEPTVVTYKGKEVNEEVDEIGGMTRSG</sequence>
<evidence type="ECO:0008006" key="3">
    <source>
        <dbReference type="Google" id="ProtNLM"/>
    </source>
</evidence>
<keyword evidence="2" id="KW-1185">Reference proteome</keyword>
<organism evidence="1 2">
    <name type="scientific">Solanum tuberosum</name>
    <name type="common">Potato</name>
    <dbReference type="NCBI Taxonomy" id="4113"/>
    <lineage>
        <taxon>Eukaryota</taxon>
        <taxon>Viridiplantae</taxon>
        <taxon>Streptophyta</taxon>
        <taxon>Embryophyta</taxon>
        <taxon>Tracheophyta</taxon>
        <taxon>Spermatophyta</taxon>
        <taxon>Magnoliopsida</taxon>
        <taxon>eudicotyledons</taxon>
        <taxon>Gunneridae</taxon>
        <taxon>Pentapetalae</taxon>
        <taxon>asterids</taxon>
        <taxon>lamiids</taxon>
        <taxon>Solanales</taxon>
        <taxon>Solanaceae</taxon>
        <taxon>Solanoideae</taxon>
        <taxon>Solaneae</taxon>
        <taxon>Solanum</taxon>
    </lineage>
</organism>
<proteinExistence type="predicted"/>
<accession>A0ABQ7VDN8</accession>
<dbReference type="EMBL" id="JAIVGD010000013">
    <property type="protein sequence ID" value="KAH0761679.1"/>
    <property type="molecule type" value="Genomic_DNA"/>
</dbReference>
<dbReference type="Proteomes" id="UP000826656">
    <property type="component" value="Unassembled WGS sequence"/>
</dbReference>
<gene>
    <name evidence="1" type="ORF">KY290_017752</name>
</gene>
<reference evidence="1 2" key="1">
    <citation type="journal article" date="2021" name="bioRxiv">
        <title>Chromosome-scale and haplotype-resolved genome assembly of a tetraploid potato cultivar.</title>
        <authorList>
            <person name="Sun H."/>
            <person name="Jiao W.-B."/>
            <person name="Krause K."/>
            <person name="Campoy J.A."/>
            <person name="Goel M."/>
            <person name="Folz-Donahue K."/>
            <person name="Kukat C."/>
            <person name="Huettel B."/>
            <person name="Schneeberger K."/>
        </authorList>
    </citation>
    <scope>NUCLEOTIDE SEQUENCE [LARGE SCALE GENOMIC DNA]</scope>
    <source>
        <strain evidence="1">SolTubOtavaFocal</strain>
        <tissue evidence="1">Leaves</tissue>
    </source>
</reference>
<evidence type="ECO:0000313" key="2">
    <source>
        <dbReference type="Proteomes" id="UP000826656"/>
    </source>
</evidence>
<dbReference type="PANTHER" id="PTHR32108">
    <property type="entry name" value="DNA-DIRECTED RNA POLYMERASE SUBUNIT ALPHA"/>
    <property type="match status" value="1"/>
</dbReference>
<name>A0ABQ7VDN8_SOLTU</name>
<comment type="caution">
    <text evidence="1">The sequence shown here is derived from an EMBL/GenBank/DDBJ whole genome shotgun (WGS) entry which is preliminary data.</text>
</comment>
<evidence type="ECO:0000313" key="1">
    <source>
        <dbReference type="EMBL" id="KAH0761679.1"/>
    </source>
</evidence>
<dbReference type="PANTHER" id="PTHR32108:SF9">
    <property type="entry name" value="REVERSE TRANSCRIPTASE RNASE H-LIKE DOMAIN-CONTAINING PROTEIN"/>
    <property type="match status" value="1"/>
</dbReference>